<proteinExistence type="inferred from homology"/>
<evidence type="ECO:0000256" key="1">
    <source>
        <dbReference type="ARBA" id="ARBA00004613"/>
    </source>
</evidence>
<sequence length="159" mass="18632">MQVILALLLGMTVLSAAQQDRWVNDYDQVLHYECQSHQSINLIISIHDNKREDRIWDFGCQNTFNNPGSCYWTNYVNDFDQEFTFVCPFGSVLSGMDSYHDNGKEDRRWRFLCCDGETTVQSNCKWSGYVNEFDSYLRWDAPPNYHLVGAQSYHDNSKE</sequence>
<feature type="signal peptide" evidence="5">
    <location>
        <begin position="1"/>
        <end position="17"/>
    </location>
</feature>
<dbReference type="PANTHER" id="PTHR15040:SF3">
    <property type="entry name" value="SI:DKEY-14D8.6-RELATED"/>
    <property type="match status" value="1"/>
</dbReference>
<accession>A0ABN9MEM6</accession>
<dbReference type="Proteomes" id="UP001176940">
    <property type="component" value="Unassembled WGS sequence"/>
</dbReference>
<dbReference type="Pfam" id="PF14704">
    <property type="entry name" value="DERM"/>
    <property type="match status" value="1"/>
</dbReference>
<comment type="subcellular location">
    <subcellularLocation>
        <location evidence="1">Secreted</location>
    </subcellularLocation>
</comment>
<gene>
    <name evidence="6" type="ORF">RIMI_LOCUS17485318</name>
</gene>
<keyword evidence="5" id="KW-0732">Signal</keyword>
<comment type="similarity">
    <text evidence="2">Belongs to the dermatopontin family.</text>
</comment>
<name>A0ABN9MEM6_9NEOB</name>
<reference evidence="6" key="1">
    <citation type="submission" date="2023-07" db="EMBL/GenBank/DDBJ databases">
        <authorList>
            <person name="Stuckert A."/>
        </authorList>
    </citation>
    <scope>NUCLEOTIDE SEQUENCE</scope>
</reference>
<evidence type="ECO:0000256" key="2">
    <source>
        <dbReference type="ARBA" id="ARBA00008712"/>
    </source>
</evidence>
<evidence type="ECO:0000313" key="6">
    <source>
        <dbReference type="EMBL" id="CAJ0960892.1"/>
    </source>
</evidence>
<keyword evidence="7" id="KW-1185">Reference proteome</keyword>
<feature type="chain" id="PRO_5045311867" description="Dermatopontin" evidence="5">
    <location>
        <begin position="18"/>
        <end position="159"/>
    </location>
</feature>
<dbReference type="InterPro" id="IPR026645">
    <property type="entry name" value="Dermatopontin"/>
</dbReference>
<organism evidence="6 7">
    <name type="scientific">Ranitomeya imitator</name>
    <name type="common">mimic poison frog</name>
    <dbReference type="NCBI Taxonomy" id="111125"/>
    <lineage>
        <taxon>Eukaryota</taxon>
        <taxon>Metazoa</taxon>
        <taxon>Chordata</taxon>
        <taxon>Craniata</taxon>
        <taxon>Vertebrata</taxon>
        <taxon>Euteleostomi</taxon>
        <taxon>Amphibia</taxon>
        <taxon>Batrachia</taxon>
        <taxon>Anura</taxon>
        <taxon>Neobatrachia</taxon>
        <taxon>Hyloidea</taxon>
        <taxon>Dendrobatidae</taxon>
        <taxon>Dendrobatinae</taxon>
        <taxon>Ranitomeya</taxon>
    </lineage>
</organism>
<keyword evidence="3" id="KW-0964">Secreted</keyword>
<evidence type="ECO:0000256" key="4">
    <source>
        <dbReference type="ARBA" id="ARBA00023157"/>
    </source>
</evidence>
<comment type="caution">
    <text evidence="6">The sequence shown here is derived from an EMBL/GenBank/DDBJ whole genome shotgun (WGS) entry which is preliminary data.</text>
</comment>
<dbReference type="PANTHER" id="PTHR15040">
    <property type="entry name" value="DERMATOPONTIN-RELATED"/>
    <property type="match status" value="1"/>
</dbReference>
<protein>
    <recommendedName>
        <fullName evidence="8">Dermatopontin</fullName>
    </recommendedName>
</protein>
<evidence type="ECO:0008006" key="8">
    <source>
        <dbReference type="Google" id="ProtNLM"/>
    </source>
</evidence>
<dbReference type="EMBL" id="CAUEEQ010051154">
    <property type="protein sequence ID" value="CAJ0960892.1"/>
    <property type="molecule type" value="Genomic_DNA"/>
</dbReference>
<evidence type="ECO:0000256" key="5">
    <source>
        <dbReference type="SAM" id="SignalP"/>
    </source>
</evidence>
<evidence type="ECO:0000256" key="3">
    <source>
        <dbReference type="ARBA" id="ARBA00022525"/>
    </source>
</evidence>
<evidence type="ECO:0000313" key="7">
    <source>
        <dbReference type="Proteomes" id="UP001176940"/>
    </source>
</evidence>
<keyword evidence="4" id="KW-1015">Disulfide bond</keyword>